<keyword evidence="9 13" id="KW-0472">Membrane</keyword>
<keyword evidence="3" id="KW-0444">Lipid biosynthesis</keyword>
<keyword evidence="5 13" id="KW-0812">Transmembrane</keyword>
<evidence type="ECO:0000256" key="11">
    <source>
        <dbReference type="ARBA" id="ARBA00023264"/>
    </source>
</evidence>
<evidence type="ECO:0000256" key="3">
    <source>
        <dbReference type="ARBA" id="ARBA00022516"/>
    </source>
</evidence>
<dbReference type="SMART" id="SM00155">
    <property type="entry name" value="PLDc"/>
    <property type="match status" value="2"/>
</dbReference>
<dbReference type="PROSITE" id="PS50035">
    <property type="entry name" value="PLD"/>
    <property type="match status" value="2"/>
</dbReference>
<dbReference type="RefSeq" id="WP_025657327.1">
    <property type="nucleotide sequence ID" value="NZ_QVIA01000024.1"/>
</dbReference>
<dbReference type="InterPro" id="IPR025202">
    <property type="entry name" value="PLD-like_dom"/>
</dbReference>
<evidence type="ECO:0000256" key="12">
    <source>
        <dbReference type="NCBIfam" id="TIGR04265"/>
    </source>
</evidence>
<dbReference type="Gene3D" id="3.30.870.10">
    <property type="entry name" value="Endonuclease Chain A"/>
    <property type="match status" value="2"/>
</dbReference>
<gene>
    <name evidence="15" type="primary">cls</name>
    <name evidence="15" type="ORF">DWX41_18115</name>
</gene>
<dbReference type="InterPro" id="IPR022924">
    <property type="entry name" value="Cardiolipin_synthase"/>
</dbReference>
<dbReference type="CDD" id="cd09154">
    <property type="entry name" value="PLDc_SMU_988_like_1"/>
    <property type="match status" value="1"/>
</dbReference>
<dbReference type="Pfam" id="PF13396">
    <property type="entry name" value="PLDc_N"/>
    <property type="match status" value="1"/>
</dbReference>
<dbReference type="GeneID" id="93334330"/>
<keyword evidence="8" id="KW-0443">Lipid metabolism</keyword>
<reference evidence="15 16" key="1">
    <citation type="submission" date="2018-08" db="EMBL/GenBank/DDBJ databases">
        <title>A genome reference for cultivated species of the human gut microbiota.</title>
        <authorList>
            <person name="Zou Y."/>
            <person name="Xue W."/>
            <person name="Luo G."/>
        </authorList>
    </citation>
    <scope>NUCLEOTIDE SEQUENCE [LARGE SCALE GENOMIC DNA]</scope>
    <source>
        <strain evidence="15 16">AF19-21</strain>
    </source>
</reference>
<dbReference type="EC" id="2.7.8.-" evidence="12"/>
<name>A0A3E2WJQ0_9FIRM</name>
<keyword evidence="10" id="KW-0594">Phospholipid biosynthesis</keyword>
<comment type="caution">
    <text evidence="15">The sequence shown here is derived from an EMBL/GenBank/DDBJ whole genome shotgun (WGS) entry which is preliminary data.</text>
</comment>
<feature type="domain" description="PLD phosphodiesterase" evidence="14">
    <location>
        <begin position="253"/>
        <end position="280"/>
    </location>
</feature>
<dbReference type="EMBL" id="QVIA01000024">
    <property type="protein sequence ID" value="RGC27334.1"/>
    <property type="molecule type" value="Genomic_DNA"/>
</dbReference>
<dbReference type="GO" id="GO:0008808">
    <property type="term" value="F:cardiolipin synthase activity"/>
    <property type="evidence" value="ECO:0007669"/>
    <property type="project" value="UniProtKB-UniRule"/>
</dbReference>
<dbReference type="GO" id="GO:0032049">
    <property type="term" value="P:cardiolipin biosynthetic process"/>
    <property type="evidence" value="ECO:0007669"/>
    <property type="project" value="UniProtKB-UniRule"/>
</dbReference>
<feature type="transmembrane region" description="Helical" evidence="13">
    <location>
        <begin position="45"/>
        <end position="65"/>
    </location>
</feature>
<keyword evidence="11" id="KW-1208">Phospholipid metabolism</keyword>
<evidence type="ECO:0000256" key="7">
    <source>
        <dbReference type="ARBA" id="ARBA00022989"/>
    </source>
</evidence>
<keyword evidence="2" id="KW-1003">Cell membrane</keyword>
<evidence type="ECO:0000256" key="13">
    <source>
        <dbReference type="SAM" id="Phobius"/>
    </source>
</evidence>
<evidence type="ECO:0000256" key="10">
    <source>
        <dbReference type="ARBA" id="ARBA00023209"/>
    </source>
</evidence>
<evidence type="ECO:0000256" key="8">
    <source>
        <dbReference type="ARBA" id="ARBA00023098"/>
    </source>
</evidence>
<comment type="subcellular location">
    <subcellularLocation>
        <location evidence="1">Cell membrane</location>
        <topology evidence="1">Multi-pass membrane protein</topology>
    </subcellularLocation>
</comment>
<accession>A0A3E2WJQ0</accession>
<dbReference type="PANTHER" id="PTHR21248:SF22">
    <property type="entry name" value="PHOSPHOLIPASE D"/>
    <property type="match status" value="1"/>
</dbReference>
<evidence type="ECO:0000256" key="5">
    <source>
        <dbReference type="ARBA" id="ARBA00022692"/>
    </source>
</evidence>
<dbReference type="Pfam" id="PF13091">
    <property type="entry name" value="PLDc_2"/>
    <property type="match status" value="2"/>
</dbReference>
<evidence type="ECO:0000256" key="6">
    <source>
        <dbReference type="ARBA" id="ARBA00022737"/>
    </source>
</evidence>
<evidence type="ECO:0000313" key="16">
    <source>
        <dbReference type="Proteomes" id="UP000261111"/>
    </source>
</evidence>
<dbReference type="Proteomes" id="UP000261111">
    <property type="component" value="Unassembled WGS sequence"/>
</dbReference>
<sequence length="519" mass="60178">MENKTAEKAKKGALSIVFSRTALILLLVVVQFLLMLGIATYLRDYVVYVYSAMNILGAVIVIYIINQRGNPAFNMTWVLLILIFPVFGCLFYLYVKSQLGTRYIGKRLGRLKLDTWQYMEQKQEIIDDLRLSKPANANLAHYMKHQLGFPTYRNTKATYFACGEEKFTVLLERLEKAEKFIFLEYFIVEEGYMWDSILDILKRKVQEGVEVRFMYDGMCSISLLPYNYPKTIRKYGIQCKMFSPIRPVLSTTQNNRDHRKICVIDGKIGFTGGINLGDEYINRKVRFGYWKDTAVMLEGDAVQSLTMLFLQMWNVTELKPDQYKRYVTPMSAELHRELGFMIPYGDSPYDNEDVGEEVYFHILNHAKKYVHIMTPYLILDNEMLDTLTRAAKSGIEVCIIMPHIPDKWYAFAVAKTYYRELIEAGVQIYEFTPGFVHAKIFVSDNDTATVGTINLDYRSLYLHFECGVFIYNNPVVREIESDFQKTLEKCQRISIADLKKISPLMAICGRVLRLIAPLM</sequence>
<evidence type="ECO:0000259" key="14">
    <source>
        <dbReference type="PROSITE" id="PS50035"/>
    </source>
</evidence>
<evidence type="ECO:0000256" key="4">
    <source>
        <dbReference type="ARBA" id="ARBA00022679"/>
    </source>
</evidence>
<dbReference type="SUPFAM" id="SSF56024">
    <property type="entry name" value="Phospholipase D/nuclease"/>
    <property type="match status" value="2"/>
</dbReference>
<dbReference type="GO" id="GO:0005886">
    <property type="term" value="C:plasma membrane"/>
    <property type="evidence" value="ECO:0007669"/>
    <property type="project" value="UniProtKB-SubCell"/>
</dbReference>
<feature type="transmembrane region" description="Helical" evidence="13">
    <location>
        <begin position="77"/>
        <end position="95"/>
    </location>
</feature>
<dbReference type="InterPro" id="IPR001736">
    <property type="entry name" value="PLipase_D/transphosphatidylase"/>
</dbReference>
<proteinExistence type="predicted"/>
<keyword evidence="6" id="KW-0677">Repeat</keyword>
<dbReference type="InterPro" id="IPR027379">
    <property type="entry name" value="CLS_N"/>
</dbReference>
<keyword evidence="7 13" id="KW-1133">Transmembrane helix</keyword>
<feature type="transmembrane region" description="Helical" evidence="13">
    <location>
        <begin position="12"/>
        <end position="39"/>
    </location>
</feature>
<evidence type="ECO:0000313" key="15">
    <source>
        <dbReference type="EMBL" id="RGC27334.1"/>
    </source>
</evidence>
<keyword evidence="4" id="KW-0808">Transferase</keyword>
<dbReference type="NCBIfam" id="TIGR04265">
    <property type="entry name" value="bac_cardiolipin"/>
    <property type="match status" value="1"/>
</dbReference>
<evidence type="ECO:0000256" key="2">
    <source>
        <dbReference type="ARBA" id="ARBA00022475"/>
    </source>
</evidence>
<protein>
    <recommendedName>
        <fullName evidence="12">Cardiolipin synthase</fullName>
        <ecNumber evidence="12">2.7.8.-</ecNumber>
    </recommendedName>
</protein>
<dbReference type="CDD" id="cd09160">
    <property type="entry name" value="PLDc_SMU_988_like_2"/>
    <property type="match status" value="1"/>
</dbReference>
<organism evidence="15 16">
    <name type="scientific">Hungatella hathewayi</name>
    <dbReference type="NCBI Taxonomy" id="154046"/>
    <lineage>
        <taxon>Bacteria</taxon>
        <taxon>Bacillati</taxon>
        <taxon>Bacillota</taxon>
        <taxon>Clostridia</taxon>
        <taxon>Lachnospirales</taxon>
        <taxon>Lachnospiraceae</taxon>
        <taxon>Hungatella</taxon>
    </lineage>
</organism>
<dbReference type="PANTHER" id="PTHR21248">
    <property type="entry name" value="CARDIOLIPIN SYNTHASE"/>
    <property type="match status" value="1"/>
</dbReference>
<feature type="domain" description="PLD phosphodiesterase" evidence="14">
    <location>
        <begin position="432"/>
        <end position="459"/>
    </location>
</feature>
<dbReference type="AlphaFoldDB" id="A0A3E2WJQ0"/>
<evidence type="ECO:0000256" key="1">
    <source>
        <dbReference type="ARBA" id="ARBA00004651"/>
    </source>
</evidence>
<evidence type="ECO:0000256" key="9">
    <source>
        <dbReference type="ARBA" id="ARBA00023136"/>
    </source>
</evidence>